<reference evidence="1 2" key="1">
    <citation type="submission" date="2019-08" db="EMBL/GenBank/DDBJ databases">
        <title>Bacillus genomes from the desert of Cuatro Cienegas, Coahuila.</title>
        <authorList>
            <person name="Olmedo-Alvarez G."/>
        </authorList>
    </citation>
    <scope>NUCLEOTIDE SEQUENCE [LARGE SCALE GENOMIC DNA]</scope>
    <source>
        <strain evidence="1 2">CH28_1T</strain>
    </source>
</reference>
<comment type="caution">
    <text evidence="1">The sequence shown here is derived from an EMBL/GenBank/DDBJ whole genome shotgun (WGS) entry which is preliminary data.</text>
</comment>
<gene>
    <name evidence="1" type="ORF">FZC76_16035</name>
</gene>
<dbReference type="STRING" id="79883.GCA_001636495_01577"/>
<dbReference type="EMBL" id="VTEV01000006">
    <property type="protein sequence ID" value="TYS67200.1"/>
    <property type="molecule type" value="Genomic_DNA"/>
</dbReference>
<accession>A0A5D4SV20</accession>
<evidence type="ECO:0000313" key="2">
    <source>
        <dbReference type="Proteomes" id="UP000322524"/>
    </source>
</evidence>
<dbReference type="OrthoDB" id="2927054at2"/>
<evidence type="ECO:0000313" key="1">
    <source>
        <dbReference type="EMBL" id="TYS67200.1"/>
    </source>
</evidence>
<name>A0A5D4SV20_9BACI</name>
<protein>
    <submittedName>
        <fullName evidence="1">Uncharacterized protein</fullName>
    </submittedName>
</protein>
<sequence length="76" mass="9148">MRDWYLDAVDYNQEPLLLLLDFLIYEKKVLIFDDPEEKLHFYFQDKFRGKMNRHLAQYKAKLEEEASGTKETSNAS</sequence>
<organism evidence="1 2">
    <name type="scientific">Sutcliffiella horikoshii</name>
    <dbReference type="NCBI Taxonomy" id="79883"/>
    <lineage>
        <taxon>Bacteria</taxon>
        <taxon>Bacillati</taxon>
        <taxon>Bacillota</taxon>
        <taxon>Bacilli</taxon>
        <taxon>Bacillales</taxon>
        <taxon>Bacillaceae</taxon>
        <taxon>Sutcliffiella</taxon>
    </lineage>
</organism>
<dbReference type="AlphaFoldDB" id="A0A5D4SV20"/>
<proteinExistence type="predicted"/>
<dbReference type="Proteomes" id="UP000322524">
    <property type="component" value="Unassembled WGS sequence"/>
</dbReference>